<evidence type="ECO:0000256" key="1">
    <source>
        <dbReference type="ARBA" id="ARBA00004123"/>
    </source>
</evidence>
<dbReference type="InterPro" id="IPR013260">
    <property type="entry name" value="mRNA_splic_SYF2"/>
</dbReference>
<accession>A0AAD5ZCK8</accession>
<gene>
    <name evidence="8" type="ORF">LUZ61_020054</name>
</gene>
<feature type="region of interest" description="Disordered" evidence="7">
    <location>
        <begin position="72"/>
        <end position="110"/>
    </location>
</feature>
<evidence type="ECO:0000256" key="5">
    <source>
        <dbReference type="ARBA" id="ARBA00023187"/>
    </source>
</evidence>
<dbReference type="PANTHER" id="PTHR13264">
    <property type="entry name" value="GCIP-INTERACTING PROTEIN P29"/>
    <property type="match status" value="1"/>
</dbReference>
<name>A0AAD5ZCK8_9POAL</name>
<keyword evidence="5" id="KW-0508">mRNA splicing</keyword>
<evidence type="ECO:0000313" key="8">
    <source>
        <dbReference type="EMBL" id="KAJ3690890.1"/>
    </source>
</evidence>
<sequence length="297" mass="33258">MHKAQNGEDKAGGEQRHHRKGKGGSGGLPLYLFLQESVATGGSGRKVDPKCPNASNPYHVCTDYCLTKMRETKRDDAPKSPFALLSRHSRSSSSDGSSRRGTNVDPRCPNSSNPYHECTENCRLKFRQTDREERTKSPFPLFSRSSPTSSDGSSRENRKVDPRCPNATNPYHECTDNCQSKFNQTDREDKAKSPFQIFFRNSSTSSGGNSEYLGDNRKVDPRCVNASNPYHECGDHCLKKLQEGNHAVPKSPDSSTSRKSKGNVQKVERREVVHPECANASNPYHKCTNHCFEKMQR</sequence>
<dbReference type="GO" id="GO:0000974">
    <property type="term" value="C:Prp19 complex"/>
    <property type="evidence" value="ECO:0007669"/>
    <property type="project" value="TreeGrafter"/>
</dbReference>
<evidence type="ECO:0000256" key="4">
    <source>
        <dbReference type="ARBA" id="ARBA00022728"/>
    </source>
</evidence>
<evidence type="ECO:0000256" key="2">
    <source>
        <dbReference type="ARBA" id="ARBA00010028"/>
    </source>
</evidence>
<dbReference type="PANTHER" id="PTHR13264:SF6">
    <property type="entry name" value="OS06G0711100 PROTEIN"/>
    <property type="match status" value="1"/>
</dbReference>
<keyword evidence="9" id="KW-1185">Reference proteome</keyword>
<protein>
    <submittedName>
        <fullName evidence="8">Uncharacterized protein</fullName>
    </submittedName>
</protein>
<dbReference type="Proteomes" id="UP001210211">
    <property type="component" value="Unassembled WGS sequence"/>
</dbReference>
<comment type="similarity">
    <text evidence="2">Belongs to the SYF2 family.</text>
</comment>
<evidence type="ECO:0000256" key="6">
    <source>
        <dbReference type="ARBA" id="ARBA00023242"/>
    </source>
</evidence>
<dbReference type="GO" id="GO:0008380">
    <property type="term" value="P:RNA splicing"/>
    <property type="evidence" value="ECO:0007669"/>
    <property type="project" value="UniProtKB-KW"/>
</dbReference>
<reference evidence="8 9" key="1">
    <citation type="journal article" date="2022" name="Cell">
        <title>Repeat-based holocentromeres influence genome architecture and karyotype evolution.</title>
        <authorList>
            <person name="Hofstatter P.G."/>
            <person name="Thangavel G."/>
            <person name="Lux T."/>
            <person name="Neumann P."/>
            <person name="Vondrak T."/>
            <person name="Novak P."/>
            <person name="Zhang M."/>
            <person name="Costa L."/>
            <person name="Castellani M."/>
            <person name="Scott A."/>
            <person name="Toegelov H."/>
            <person name="Fuchs J."/>
            <person name="Mata-Sucre Y."/>
            <person name="Dias Y."/>
            <person name="Vanzela A.L.L."/>
            <person name="Huettel B."/>
            <person name="Almeida C.C.S."/>
            <person name="Simkova H."/>
            <person name="Souza G."/>
            <person name="Pedrosa-Harand A."/>
            <person name="Macas J."/>
            <person name="Mayer K.F.X."/>
            <person name="Houben A."/>
            <person name="Marques A."/>
        </authorList>
    </citation>
    <scope>NUCLEOTIDE SEQUENCE [LARGE SCALE GENOMIC DNA]</scope>
    <source>
        <strain evidence="8">RhyTen1mFocal</strain>
    </source>
</reference>
<comment type="caution">
    <text evidence="8">The sequence shown here is derived from an EMBL/GenBank/DDBJ whole genome shotgun (WGS) entry which is preliminary data.</text>
</comment>
<evidence type="ECO:0000256" key="3">
    <source>
        <dbReference type="ARBA" id="ARBA00022664"/>
    </source>
</evidence>
<comment type="subcellular location">
    <subcellularLocation>
        <location evidence="1">Nucleus</location>
    </subcellularLocation>
</comment>
<organism evidence="8 9">
    <name type="scientific">Rhynchospora tenuis</name>
    <dbReference type="NCBI Taxonomy" id="198213"/>
    <lineage>
        <taxon>Eukaryota</taxon>
        <taxon>Viridiplantae</taxon>
        <taxon>Streptophyta</taxon>
        <taxon>Embryophyta</taxon>
        <taxon>Tracheophyta</taxon>
        <taxon>Spermatophyta</taxon>
        <taxon>Magnoliopsida</taxon>
        <taxon>Liliopsida</taxon>
        <taxon>Poales</taxon>
        <taxon>Cyperaceae</taxon>
        <taxon>Cyperoideae</taxon>
        <taxon>Rhynchosporeae</taxon>
        <taxon>Rhynchospora</taxon>
    </lineage>
</organism>
<feature type="region of interest" description="Disordered" evidence="7">
    <location>
        <begin position="129"/>
        <end position="166"/>
    </location>
</feature>
<dbReference type="GO" id="GO:0071013">
    <property type="term" value="C:catalytic step 2 spliceosome"/>
    <property type="evidence" value="ECO:0007669"/>
    <property type="project" value="TreeGrafter"/>
</dbReference>
<feature type="region of interest" description="Disordered" evidence="7">
    <location>
        <begin position="1"/>
        <end position="29"/>
    </location>
</feature>
<feature type="region of interest" description="Disordered" evidence="7">
    <location>
        <begin position="245"/>
        <end position="270"/>
    </location>
</feature>
<keyword evidence="4" id="KW-0747">Spliceosome</keyword>
<evidence type="ECO:0000313" key="9">
    <source>
        <dbReference type="Proteomes" id="UP001210211"/>
    </source>
</evidence>
<feature type="compositionally biased region" description="Basic and acidic residues" evidence="7">
    <location>
        <begin position="1"/>
        <end position="15"/>
    </location>
</feature>
<keyword evidence="3" id="KW-0507">mRNA processing</keyword>
<dbReference type="AlphaFoldDB" id="A0AAD5ZCK8"/>
<keyword evidence="6" id="KW-0539">Nucleus</keyword>
<dbReference type="GO" id="GO:0006397">
    <property type="term" value="P:mRNA processing"/>
    <property type="evidence" value="ECO:0007669"/>
    <property type="project" value="UniProtKB-KW"/>
</dbReference>
<dbReference type="GO" id="GO:0071014">
    <property type="term" value="C:post-mRNA release spliceosomal complex"/>
    <property type="evidence" value="ECO:0007669"/>
    <property type="project" value="TreeGrafter"/>
</dbReference>
<dbReference type="EMBL" id="JAMRDG010000002">
    <property type="protein sequence ID" value="KAJ3690890.1"/>
    <property type="molecule type" value="Genomic_DNA"/>
</dbReference>
<feature type="compositionally biased region" description="Low complexity" evidence="7">
    <location>
        <begin position="143"/>
        <end position="152"/>
    </location>
</feature>
<evidence type="ECO:0000256" key="7">
    <source>
        <dbReference type="SAM" id="MobiDB-lite"/>
    </source>
</evidence>
<proteinExistence type="inferred from homology"/>
<feature type="compositionally biased region" description="Basic and acidic residues" evidence="7">
    <location>
        <begin position="153"/>
        <end position="162"/>
    </location>
</feature>
<feature type="compositionally biased region" description="Low complexity" evidence="7">
    <location>
        <begin position="91"/>
        <end position="100"/>
    </location>
</feature>